<organism evidence="1 2">
    <name type="scientific">Funiculus sociatus GB2-A5</name>
    <dbReference type="NCBI Taxonomy" id="2933946"/>
    <lineage>
        <taxon>Bacteria</taxon>
        <taxon>Bacillati</taxon>
        <taxon>Cyanobacteriota</taxon>
        <taxon>Cyanophyceae</taxon>
        <taxon>Coleofasciculales</taxon>
        <taxon>Coleofasciculaceae</taxon>
        <taxon>Funiculus</taxon>
    </lineage>
</organism>
<evidence type="ECO:0000313" key="2">
    <source>
        <dbReference type="Proteomes" id="UP001442494"/>
    </source>
</evidence>
<sequence length="123" mass="13275">MPENSGININTADSINQEVTNTVEQLPESNQGGLPGIRELLTQLQTVIQAEDSLQPDKKTKALQQVQILADAGKNPQVSQHQTQAETAMGVLREISAELPKTTTLITTFNQVLPNIAEIFGLG</sequence>
<protein>
    <submittedName>
        <fullName evidence="1">Uncharacterized protein</fullName>
    </submittedName>
</protein>
<gene>
    <name evidence="1" type="ORF">NDI37_17850</name>
</gene>
<dbReference type="Proteomes" id="UP001442494">
    <property type="component" value="Unassembled WGS sequence"/>
</dbReference>
<comment type="caution">
    <text evidence="1">The sequence shown here is derived from an EMBL/GenBank/DDBJ whole genome shotgun (WGS) entry which is preliminary data.</text>
</comment>
<name>A0ABV0JSE9_9CYAN</name>
<proteinExistence type="predicted"/>
<keyword evidence="2" id="KW-1185">Reference proteome</keyword>
<evidence type="ECO:0000313" key="1">
    <source>
        <dbReference type="EMBL" id="MEP0866326.1"/>
    </source>
</evidence>
<dbReference type="RefSeq" id="WP_190424659.1">
    <property type="nucleotide sequence ID" value="NZ_JAMPKK010000041.1"/>
</dbReference>
<reference evidence="1 2" key="1">
    <citation type="submission" date="2022-04" db="EMBL/GenBank/DDBJ databases">
        <title>Positive selection, recombination, and allopatry shape intraspecific diversity of widespread and dominant cyanobacteria.</title>
        <authorList>
            <person name="Wei J."/>
            <person name="Shu W."/>
            <person name="Hu C."/>
        </authorList>
    </citation>
    <scope>NUCLEOTIDE SEQUENCE [LARGE SCALE GENOMIC DNA]</scope>
    <source>
        <strain evidence="1 2">GB2-A5</strain>
    </source>
</reference>
<dbReference type="EMBL" id="JAMPKK010000041">
    <property type="protein sequence ID" value="MEP0866326.1"/>
    <property type="molecule type" value="Genomic_DNA"/>
</dbReference>
<accession>A0ABV0JSE9</accession>